<organism evidence="2 3">
    <name type="scientific">Beauveria asiatica</name>
    <dbReference type="NCBI Taxonomy" id="1069075"/>
    <lineage>
        <taxon>Eukaryota</taxon>
        <taxon>Fungi</taxon>
        <taxon>Dikarya</taxon>
        <taxon>Ascomycota</taxon>
        <taxon>Pezizomycotina</taxon>
        <taxon>Sordariomycetes</taxon>
        <taxon>Hypocreomycetidae</taxon>
        <taxon>Hypocreales</taxon>
        <taxon>Cordycipitaceae</taxon>
        <taxon>Beauveria</taxon>
    </lineage>
</organism>
<evidence type="ECO:0000313" key="2">
    <source>
        <dbReference type="EMBL" id="KAK8148842.1"/>
    </source>
</evidence>
<sequence length="395" mass="44673">MGTQYEVIDESGDLVIILRCRTQPLSWLDEDYDANQDTDEDTDEDTIEDVEEDLLLAEVKEELEGLESDQKLPVRAADTDTEPQTLLEQDFESTEQPAGDVDNEDLSGDDDDLEPEHKFLVSSHVLRLASKVFRKDLDPNGPWRQPEIRSDGLRDKYLESFNPEALKHVLNVIHFRNDQVPDKLEKEELAEVAVIVDYFQCHEAMRFAVKSWIGTKRIEEVVNDAKPGRPLILWLLIASVFGIDAIIKAAAKTFIEHNEGPFESMGLPIAENITSRMNSAQEAIIKGFIGNMYQLKNDLSACNLSSSHSICRSSCEILALGALQQKMWSEKLYPRPEAPYYGFSVSGIRSMIQTYKSQLEGFGCKSTCAVRSRSQALDRIGDVKDYPEFISQRGW</sequence>
<name>A0AAW0S336_9HYPO</name>
<keyword evidence="3" id="KW-1185">Reference proteome</keyword>
<protein>
    <recommendedName>
        <fullName evidence="4">BTB domain-containing protein</fullName>
    </recommendedName>
</protein>
<evidence type="ECO:0000313" key="3">
    <source>
        <dbReference type="Proteomes" id="UP001397290"/>
    </source>
</evidence>
<evidence type="ECO:0000256" key="1">
    <source>
        <dbReference type="SAM" id="MobiDB-lite"/>
    </source>
</evidence>
<comment type="caution">
    <text evidence="2">The sequence shown here is derived from an EMBL/GenBank/DDBJ whole genome shotgun (WGS) entry which is preliminary data.</text>
</comment>
<feature type="region of interest" description="Disordered" evidence="1">
    <location>
        <begin position="88"/>
        <end position="111"/>
    </location>
</feature>
<evidence type="ECO:0008006" key="4">
    <source>
        <dbReference type="Google" id="ProtNLM"/>
    </source>
</evidence>
<dbReference type="AlphaFoldDB" id="A0AAW0S336"/>
<reference evidence="2 3" key="1">
    <citation type="submission" date="2020-02" db="EMBL/GenBank/DDBJ databases">
        <title>Comparative genomics of the hypocrealean fungal genus Beauvera.</title>
        <authorList>
            <person name="Showalter D.N."/>
            <person name="Bushley K.E."/>
            <person name="Rehner S.A."/>
        </authorList>
    </citation>
    <scope>NUCLEOTIDE SEQUENCE [LARGE SCALE GENOMIC DNA]</scope>
    <source>
        <strain evidence="2 3">ARSEF4384</strain>
    </source>
</reference>
<dbReference type="Proteomes" id="UP001397290">
    <property type="component" value="Unassembled WGS sequence"/>
</dbReference>
<gene>
    <name evidence="2" type="ORF">G3M48_009052</name>
</gene>
<dbReference type="EMBL" id="JAAHCF010000071">
    <property type="protein sequence ID" value="KAK8148842.1"/>
    <property type="molecule type" value="Genomic_DNA"/>
</dbReference>
<accession>A0AAW0S336</accession>
<feature type="compositionally biased region" description="Acidic residues" evidence="1">
    <location>
        <begin position="101"/>
        <end position="111"/>
    </location>
</feature>
<proteinExistence type="predicted"/>